<feature type="transmembrane region" description="Helical" evidence="2">
    <location>
        <begin position="468"/>
        <end position="488"/>
    </location>
</feature>
<feature type="transmembrane region" description="Helical" evidence="2">
    <location>
        <begin position="127"/>
        <end position="146"/>
    </location>
</feature>
<dbReference type="PANTHER" id="PTHR11360:SF238">
    <property type="entry name" value="SD10469P"/>
    <property type="match status" value="1"/>
</dbReference>
<evidence type="ECO:0000313" key="4">
    <source>
        <dbReference type="EMBL" id="KAK6631722.1"/>
    </source>
</evidence>
<keyword evidence="2" id="KW-0472">Membrane</keyword>
<protein>
    <recommendedName>
        <fullName evidence="3">Major facilitator superfamily (MFS) profile domain-containing protein</fullName>
    </recommendedName>
</protein>
<evidence type="ECO:0000256" key="2">
    <source>
        <dbReference type="SAM" id="Phobius"/>
    </source>
</evidence>
<dbReference type="Gene3D" id="1.20.1250.20">
    <property type="entry name" value="MFS general substrate transporter like domains"/>
    <property type="match status" value="2"/>
</dbReference>
<feature type="transmembrane region" description="Helical" evidence="2">
    <location>
        <begin position="559"/>
        <end position="581"/>
    </location>
</feature>
<feature type="transmembrane region" description="Helical" evidence="2">
    <location>
        <begin position="494"/>
        <end position="517"/>
    </location>
</feature>
<dbReference type="InterPro" id="IPR036259">
    <property type="entry name" value="MFS_trans_sf"/>
</dbReference>
<gene>
    <name evidence="4" type="ORF">RUM43_013786</name>
</gene>
<feature type="transmembrane region" description="Helical" evidence="2">
    <location>
        <begin position="529"/>
        <end position="553"/>
    </location>
</feature>
<reference evidence="4 5" key="1">
    <citation type="submission" date="2023-10" db="EMBL/GenBank/DDBJ databases">
        <title>Genomes of two closely related lineages of the louse Polyplax serrata with different host specificities.</title>
        <authorList>
            <person name="Martinu J."/>
            <person name="Tarabai H."/>
            <person name="Stefka J."/>
            <person name="Hypsa V."/>
        </authorList>
    </citation>
    <scope>NUCLEOTIDE SEQUENCE [LARGE SCALE GENOMIC DNA]</scope>
    <source>
        <strain evidence="4">HR10_N</strain>
    </source>
</reference>
<sequence>MRPISAPAVARLSRIPATDERGRKRKATEPDGSWGWFLVFNSFVCNMIVDGMQYTFANFLTPMALTFNSTIPQVSLIGSLLSGFYNFSGPVAGALGNKFGFRMVAITGSIISGTGLMVSYWAPSVQFLYFFYGVLGGLGFGMIYMASVITTSVHFDRYRALAVSISVCGTGVGTFVFAPLGNFLVSNFGWRWALFIEGGIILLCILCGLSFRPAELLKMVPISPEASELRLSGSRGSSYYTAERRRTLPNEAYPTLKEAIIYQEDTRRSTIISLMPISEVNSENSSLSSAPFYVTEFPISKKQKCQNCCRICCFNVWHCRCHKRDLTLGDRPMYRDDVFYGSNVSRMKYSDDEIINYHLSVTRIPDAREVTEHLQQKCCVCHHAFLRTCLTMTGLNLLKSKIFAFLCISSFFYTMALYMPYVFIKDFGMQCHVPQETSVWLVSAIGISNTAGRLASGIIKSFFKVNSALLVLTCLLISGLYSFVFLFCCNLGCLFSYSCVFGFFTAPFISLRPVIIVDFLGLEKLTNAFGLVLLCQGVASIIGPPIAGVVVSAGKGYAIVMYIAGSLLVTSSMSLLVSTLLHKMSARKE</sequence>
<proteinExistence type="predicted"/>
<evidence type="ECO:0000259" key="3">
    <source>
        <dbReference type="PROSITE" id="PS50850"/>
    </source>
</evidence>
<comment type="subcellular location">
    <subcellularLocation>
        <location evidence="1">Membrane</location>
        <topology evidence="1">Multi-pass membrane protein</topology>
    </subcellularLocation>
</comment>
<feature type="transmembrane region" description="Helical" evidence="2">
    <location>
        <begin position="158"/>
        <end position="180"/>
    </location>
</feature>
<dbReference type="PANTHER" id="PTHR11360">
    <property type="entry name" value="MONOCARBOXYLATE TRANSPORTER"/>
    <property type="match status" value="1"/>
</dbReference>
<dbReference type="PROSITE" id="PS50850">
    <property type="entry name" value="MFS"/>
    <property type="match status" value="1"/>
</dbReference>
<dbReference type="Pfam" id="PF07690">
    <property type="entry name" value="MFS_1"/>
    <property type="match status" value="1"/>
</dbReference>
<dbReference type="InterPro" id="IPR011701">
    <property type="entry name" value="MFS"/>
</dbReference>
<keyword evidence="2" id="KW-1133">Transmembrane helix</keyword>
<feature type="transmembrane region" description="Helical" evidence="2">
    <location>
        <begin position="192"/>
        <end position="211"/>
    </location>
</feature>
<comment type="caution">
    <text evidence="4">The sequence shown here is derived from an EMBL/GenBank/DDBJ whole genome shotgun (WGS) entry which is preliminary data.</text>
</comment>
<dbReference type="InterPro" id="IPR050327">
    <property type="entry name" value="Proton-linked_MCT"/>
</dbReference>
<accession>A0AAN8S669</accession>
<keyword evidence="2" id="KW-0812">Transmembrane</keyword>
<dbReference type="InterPro" id="IPR020846">
    <property type="entry name" value="MFS_dom"/>
</dbReference>
<organism evidence="4 5">
    <name type="scientific">Polyplax serrata</name>
    <name type="common">Common mouse louse</name>
    <dbReference type="NCBI Taxonomy" id="468196"/>
    <lineage>
        <taxon>Eukaryota</taxon>
        <taxon>Metazoa</taxon>
        <taxon>Ecdysozoa</taxon>
        <taxon>Arthropoda</taxon>
        <taxon>Hexapoda</taxon>
        <taxon>Insecta</taxon>
        <taxon>Pterygota</taxon>
        <taxon>Neoptera</taxon>
        <taxon>Paraneoptera</taxon>
        <taxon>Psocodea</taxon>
        <taxon>Troctomorpha</taxon>
        <taxon>Phthiraptera</taxon>
        <taxon>Anoplura</taxon>
        <taxon>Polyplacidae</taxon>
        <taxon>Polyplax</taxon>
    </lineage>
</organism>
<feature type="transmembrane region" description="Helical" evidence="2">
    <location>
        <begin position="99"/>
        <end position="121"/>
    </location>
</feature>
<feature type="transmembrane region" description="Helical" evidence="2">
    <location>
        <begin position="69"/>
        <end position="87"/>
    </location>
</feature>
<dbReference type="AlphaFoldDB" id="A0AAN8S669"/>
<feature type="domain" description="Major facilitator superfamily (MFS) profile" evidence="3">
    <location>
        <begin position="34"/>
        <end position="589"/>
    </location>
</feature>
<dbReference type="GO" id="GO:0008028">
    <property type="term" value="F:monocarboxylic acid transmembrane transporter activity"/>
    <property type="evidence" value="ECO:0007669"/>
    <property type="project" value="TreeGrafter"/>
</dbReference>
<name>A0AAN8S669_POLSC</name>
<dbReference type="SUPFAM" id="SSF103473">
    <property type="entry name" value="MFS general substrate transporter"/>
    <property type="match status" value="1"/>
</dbReference>
<feature type="transmembrane region" description="Helical" evidence="2">
    <location>
        <begin position="33"/>
        <end position="49"/>
    </location>
</feature>
<dbReference type="CDD" id="cd17352">
    <property type="entry name" value="MFS_MCT_SLC16"/>
    <property type="match status" value="1"/>
</dbReference>
<dbReference type="Proteomes" id="UP001372834">
    <property type="component" value="Unassembled WGS sequence"/>
</dbReference>
<feature type="transmembrane region" description="Helical" evidence="2">
    <location>
        <begin position="402"/>
        <end position="424"/>
    </location>
</feature>
<dbReference type="EMBL" id="JAWJWE010000008">
    <property type="protein sequence ID" value="KAK6631722.1"/>
    <property type="molecule type" value="Genomic_DNA"/>
</dbReference>
<evidence type="ECO:0000313" key="5">
    <source>
        <dbReference type="Proteomes" id="UP001372834"/>
    </source>
</evidence>
<evidence type="ECO:0000256" key="1">
    <source>
        <dbReference type="ARBA" id="ARBA00004141"/>
    </source>
</evidence>
<dbReference type="GO" id="GO:0016020">
    <property type="term" value="C:membrane"/>
    <property type="evidence" value="ECO:0007669"/>
    <property type="project" value="UniProtKB-SubCell"/>
</dbReference>